<feature type="domain" description="F-box" evidence="1">
    <location>
        <begin position="1"/>
        <end position="50"/>
    </location>
</feature>
<dbReference type="AlphaFoldDB" id="T1JU64"/>
<dbReference type="Proteomes" id="UP000015104">
    <property type="component" value="Unassembled WGS sequence"/>
</dbReference>
<evidence type="ECO:0000313" key="2">
    <source>
        <dbReference type="EnsemblMetazoa" id="tetur01g16554.1"/>
    </source>
</evidence>
<dbReference type="SUPFAM" id="SSF52047">
    <property type="entry name" value="RNI-like"/>
    <property type="match status" value="1"/>
</dbReference>
<proteinExistence type="predicted"/>
<evidence type="ECO:0000313" key="3">
    <source>
        <dbReference type="Proteomes" id="UP000015104"/>
    </source>
</evidence>
<dbReference type="InterPro" id="IPR032675">
    <property type="entry name" value="LRR_dom_sf"/>
</dbReference>
<accession>T1JU64</accession>
<dbReference type="Gene3D" id="1.20.1280.50">
    <property type="match status" value="1"/>
</dbReference>
<dbReference type="Pfam" id="PF12937">
    <property type="entry name" value="F-box-like"/>
    <property type="match status" value="1"/>
</dbReference>
<dbReference type="PROSITE" id="PS50181">
    <property type="entry name" value="FBOX"/>
    <property type="match status" value="1"/>
</dbReference>
<dbReference type="HOGENOM" id="CLU_029073_1_0_1"/>
<reference evidence="3" key="1">
    <citation type="submission" date="2011-08" db="EMBL/GenBank/DDBJ databases">
        <authorList>
            <person name="Rombauts S."/>
        </authorList>
    </citation>
    <scope>NUCLEOTIDE SEQUENCE</scope>
    <source>
        <strain evidence="3">London</strain>
    </source>
</reference>
<dbReference type="InterPro" id="IPR036047">
    <property type="entry name" value="F-box-like_dom_sf"/>
</dbReference>
<organism evidence="2 3">
    <name type="scientific">Tetranychus urticae</name>
    <name type="common">Two-spotted spider mite</name>
    <dbReference type="NCBI Taxonomy" id="32264"/>
    <lineage>
        <taxon>Eukaryota</taxon>
        <taxon>Metazoa</taxon>
        <taxon>Ecdysozoa</taxon>
        <taxon>Arthropoda</taxon>
        <taxon>Chelicerata</taxon>
        <taxon>Arachnida</taxon>
        <taxon>Acari</taxon>
        <taxon>Acariformes</taxon>
        <taxon>Trombidiformes</taxon>
        <taxon>Prostigmata</taxon>
        <taxon>Eleutherengona</taxon>
        <taxon>Raphignathae</taxon>
        <taxon>Tetranychoidea</taxon>
        <taxon>Tetranychidae</taxon>
        <taxon>Tetranychus</taxon>
    </lineage>
</organism>
<keyword evidence="3" id="KW-1185">Reference proteome</keyword>
<sequence>MFINQLPDDCLLIIFSSINELDDLLNCYKVCSKWSHLIAERTRKVKYLNILIGGTMDHLQIIHSIMFIIEQRNQWMELIGEFSHGFHKKVKHEEIVSLVKNIKSCKGLIHQFYQGNESIFQYCDQLEMVSTDYIEPWIKKNGVNIKQLHLLGTLESFKEDAHYFPNLERLYIHDDGGQNCIYDGPIFRRLKIIELALSSLDDVDGVVGPDVYYGFNFIDYCPNLQSAHFKVDSDVTLVDESVKHKSLQDLVLHFDSGFDEWYQLKFGLISLFLKCPNLKHLAMRKCYPLENAHVKHLVGILPNLVLLDVRGSPKVTREAADYIQDYNKLHGRSIKFYFKDNHQKISSDWPQLSTEWGKISQGFDFMKHCFLKDFPSLSTFLIPCEDL</sequence>
<dbReference type="EnsemblMetazoa" id="tetur01g16554.1">
    <property type="protein sequence ID" value="tetur01g16554.1"/>
    <property type="gene ID" value="tetur01g16554"/>
</dbReference>
<dbReference type="Gene3D" id="3.80.10.10">
    <property type="entry name" value="Ribonuclease Inhibitor"/>
    <property type="match status" value="1"/>
</dbReference>
<dbReference type="EMBL" id="CAEY01000456">
    <property type="status" value="NOT_ANNOTATED_CDS"/>
    <property type="molecule type" value="Genomic_DNA"/>
</dbReference>
<protein>
    <recommendedName>
        <fullName evidence="1">F-box domain-containing protein</fullName>
    </recommendedName>
</protein>
<dbReference type="SUPFAM" id="SSF81383">
    <property type="entry name" value="F-box domain"/>
    <property type="match status" value="1"/>
</dbReference>
<evidence type="ECO:0000259" key="1">
    <source>
        <dbReference type="PROSITE" id="PS50181"/>
    </source>
</evidence>
<name>T1JU64_TETUR</name>
<dbReference type="InterPro" id="IPR001810">
    <property type="entry name" value="F-box_dom"/>
</dbReference>
<reference evidence="2" key="2">
    <citation type="submission" date="2015-06" db="UniProtKB">
        <authorList>
            <consortium name="EnsemblMetazoa"/>
        </authorList>
    </citation>
    <scope>IDENTIFICATION</scope>
</reference>